<evidence type="ECO:0008006" key="3">
    <source>
        <dbReference type="Google" id="ProtNLM"/>
    </source>
</evidence>
<accession>A0AA37BK13</accession>
<reference evidence="1" key="2">
    <citation type="submission" date="2022-09" db="EMBL/GenBank/DDBJ databases">
        <authorList>
            <person name="Sun Q."/>
            <person name="Ohkuma M."/>
        </authorList>
    </citation>
    <scope>NUCLEOTIDE SEQUENCE</scope>
    <source>
        <strain evidence="1">JCM 3093</strain>
    </source>
</reference>
<dbReference type="Proteomes" id="UP000627984">
    <property type="component" value="Unassembled WGS sequence"/>
</dbReference>
<evidence type="ECO:0000313" key="2">
    <source>
        <dbReference type="Proteomes" id="UP000627984"/>
    </source>
</evidence>
<dbReference type="EMBL" id="BMQD01000014">
    <property type="protein sequence ID" value="GGK80506.1"/>
    <property type="molecule type" value="Genomic_DNA"/>
</dbReference>
<proteinExistence type="predicted"/>
<dbReference type="RefSeq" id="WP_191896463.1">
    <property type="nucleotide sequence ID" value="NZ_BMQD01000014.1"/>
</dbReference>
<evidence type="ECO:0000313" key="1">
    <source>
        <dbReference type="EMBL" id="GGK80506.1"/>
    </source>
</evidence>
<protein>
    <recommendedName>
        <fullName evidence="3">Abi-like protein</fullName>
    </recommendedName>
</protein>
<gene>
    <name evidence="1" type="ORF">GCM10010126_44810</name>
</gene>
<sequence length="217" mass="25164">MSSELPEWSRRAFSEPRLKPYLDACHGDRARAWRLYRWNIEISQAFYGSLHCLEVGLRNAVHDRLLERYGRADWWEAAPLKKHDAGKVAKARDDLRRKGVGHPTADDVVAELSFGFWVSLLSSSYDRHLWVPSLHRAFPHYAGRRSALRDNFQTMVLLRNRIMHHEPIHHRHLPADHAKIYRLLGYLEPEVVTWLQGFDRVPEILGRRPGGEGGGHA</sequence>
<dbReference type="AlphaFoldDB" id="A0AA37BK13"/>
<reference evidence="1" key="1">
    <citation type="journal article" date="2014" name="Int. J. Syst. Evol. Microbiol.">
        <title>Complete genome sequence of Corynebacterium casei LMG S-19264T (=DSM 44701T), isolated from a smear-ripened cheese.</title>
        <authorList>
            <consortium name="US DOE Joint Genome Institute (JGI-PGF)"/>
            <person name="Walter F."/>
            <person name="Albersmeier A."/>
            <person name="Kalinowski J."/>
            <person name="Ruckert C."/>
        </authorList>
    </citation>
    <scope>NUCLEOTIDE SEQUENCE</scope>
    <source>
        <strain evidence="1">JCM 3093</strain>
    </source>
</reference>
<organism evidence="1 2">
    <name type="scientific">Planomonospora parontospora</name>
    <dbReference type="NCBI Taxonomy" id="58119"/>
    <lineage>
        <taxon>Bacteria</taxon>
        <taxon>Bacillati</taxon>
        <taxon>Actinomycetota</taxon>
        <taxon>Actinomycetes</taxon>
        <taxon>Streptosporangiales</taxon>
        <taxon>Streptosporangiaceae</taxon>
        <taxon>Planomonospora</taxon>
    </lineage>
</organism>
<comment type="caution">
    <text evidence="1">The sequence shown here is derived from an EMBL/GenBank/DDBJ whole genome shotgun (WGS) entry which is preliminary data.</text>
</comment>
<name>A0AA37BK13_9ACTN</name>